<dbReference type="EMBL" id="BQKI01000088">
    <property type="protein sequence ID" value="GJN36039.1"/>
    <property type="molecule type" value="Genomic_DNA"/>
</dbReference>
<organism evidence="1 2">
    <name type="scientific">Eleusine coracana subsp. coracana</name>
    <dbReference type="NCBI Taxonomy" id="191504"/>
    <lineage>
        <taxon>Eukaryota</taxon>
        <taxon>Viridiplantae</taxon>
        <taxon>Streptophyta</taxon>
        <taxon>Embryophyta</taxon>
        <taxon>Tracheophyta</taxon>
        <taxon>Spermatophyta</taxon>
        <taxon>Magnoliopsida</taxon>
        <taxon>Liliopsida</taxon>
        <taxon>Poales</taxon>
        <taxon>Poaceae</taxon>
        <taxon>PACMAD clade</taxon>
        <taxon>Chloridoideae</taxon>
        <taxon>Cynodonteae</taxon>
        <taxon>Eleusininae</taxon>
        <taxon>Eleusine</taxon>
    </lineage>
</organism>
<comment type="caution">
    <text evidence="1">The sequence shown here is derived from an EMBL/GenBank/DDBJ whole genome shotgun (WGS) entry which is preliminary data.</text>
</comment>
<gene>
    <name evidence="1" type="primary">gb24864</name>
    <name evidence="1" type="ORF">PR202_gb24864</name>
</gene>
<accession>A0AAV5FJV5</accession>
<evidence type="ECO:0000313" key="1">
    <source>
        <dbReference type="EMBL" id="GJN36039.1"/>
    </source>
</evidence>
<sequence>MKAGQPYRSIVLLTKVLRDGKWEKPPGRGLVVPGGLKVRKWNDLNLRWFCERSGVVLFTVGEGSNSPGCYAINLATRELQKLADGTHPDAWSNVVGYEMDATSCLASIACY</sequence>
<keyword evidence="2" id="KW-1185">Reference proteome</keyword>
<reference evidence="1" key="1">
    <citation type="journal article" date="2018" name="DNA Res.">
        <title>Multiple hybrid de novo genome assembly of finger millet, an orphan allotetraploid crop.</title>
        <authorList>
            <person name="Hatakeyama M."/>
            <person name="Aluri S."/>
            <person name="Balachadran M.T."/>
            <person name="Sivarajan S.R."/>
            <person name="Patrignani A."/>
            <person name="Gruter S."/>
            <person name="Poveda L."/>
            <person name="Shimizu-Inatsugi R."/>
            <person name="Baeten J."/>
            <person name="Francoijs K.J."/>
            <person name="Nataraja K.N."/>
            <person name="Reddy Y.A.N."/>
            <person name="Phadnis S."/>
            <person name="Ravikumar R.L."/>
            <person name="Schlapbach R."/>
            <person name="Sreeman S.M."/>
            <person name="Shimizu K.K."/>
        </authorList>
    </citation>
    <scope>NUCLEOTIDE SEQUENCE</scope>
</reference>
<dbReference type="AlphaFoldDB" id="A0AAV5FJV5"/>
<evidence type="ECO:0000313" key="2">
    <source>
        <dbReference type="Proteomes" id="UP001054889"/>
    </source>
</evidence>
<dbReference type="Proteomes" id="UP001054889">
    <property type="component" value="Unassembled WGS sequence"/>
</dbReference>
<name>A0AAV5FJV5_ELECO</name>
<reference evidence="1" key="2">
    <citation type="submission" date="2021-12" db="EMBL/GenBank/DDBJ databases">
        <title>Resequencing data analysis of finger millet.</title>
        <authorList>
            <person name="Hatakeyama M."/>
            <person name="Aluri S."/>
            <person name="Balachadran M.T."/>
            <person name="Sivarajan S.R."/>
            <person name="Poveda L."/>
            <person name="Shimizu-Inatsugi R."/>
            <person name="Schlapbach R."/>
            <person name="Sreeman S.M."/>
            <person name="Shimizu K.K."/>
        </authorList>
    </citation>
    <scope>NUCLEOTIDE SEQUENCE</scope>
</reference>
<protein>
    <submittedName>
        <fullName evidence="1">Uncharacterized protein</fullName>
    </submittedName>
</protein>
<dbReference type="PANTHER" id="PTHR36140:SF9">
    <property type="entry name" value="F-BOX DOMAIN CONTAINING PROTEIN"/>
    <property type="match status" value="1"/>
</dbReference>
<proteinExistence type="predicted"/>
<dbReference type="PANTHER" id="PTHR36140">
    <property type="entry name" value="F-BOX DOMAIN-CONTAINING PROTEIN-RELATED"/>
    <property type="match status" value="1"/>
</dbReference>